<dbReference type="EMBL" id="OIVN01002778">
    <property type="protein sequence ID" value="SPD06327.1"/>
    <property type="molecule type" value="Genomic_DNA"/>
</dbReference>
<name>A0A2N9GVC9_FAGSY</name>
<gene>
    <name evidence="2" type="ORF">FSB_LOCUS34209</name>
</gene>
<organism evidence="2">
    <name type="scientific">Fagus sylvatica</name>
    <name type="common">Beechnut</name>
    <dbReference type="NCBI Taxonomy" id="28930"/>
    <lineage>
        <taxon>Eukaryota</taxon>
        <taxon>Viridiplantae</taxon>
        <taxon>Streptophyta</taxon>
        <taxon>Embryophyta</taxon>
        <taxon>Tracheophyta</taxon>
        <taxon>Spermatophyta</taxon>
        <taxon>Magnoliopsida</taxon>
        <taxon>eudicotyledons</taxon>
        <taxon>Gunneridae</taxon>
        <taxon>Pentapetalae</taxon>
        <taxon>rosids</taxon>
        <taxon>fabids</taxon>
        <taxon>Fagales</taxon>
        <taxon>Fagaceae</taxon>
        <taxon>Fagus</taxon>
    </lineage>
</organism>
<feature type="region of interest" description="Disordered" evidence="1">
    <location>
        <begin position="275"/>
        <end position="297"/>
    </location>
</feature>
<accession>A0A2N9GVC9</accession>
<proteinExistence type="predicted"/>
<protein>
    <submittedName>
        <fullName evidence="2">Uncharacterized protein</fullName>
    </submittedName>
</protein>
<sequence length="297" mass="34496">MDLSLLRKINKWVSRTSDVGRDHLRHVCLSCIVHYGQVKLNLPLLRAASNFWDHTHHVFLFNRFLSIPYRLGSSSSKNDGFDLHALIDHFSEVVDEECYPEALVVAVLVSFFLTGDFSEVDVVVLDAIWLYEHFALITAPEKHPLDYQPCHYRHRSLVDLFPTTRRFAKVAESVTPKDIVCNSFYYPSHIKRQWGCIQSIPKEVKLCHDDTWTYCFLDRLASTWARRSRIVDFLETCSVYPNHPYAIYLEEHVHRASDDAAYIEKKRHKAMGLLNSLEEESEGSSSAKRTRYEDSIT</sequence>
<reference evidence="2" key="1">
    <citation type="submission" date="2018-02" db="EMBL/GenBank/DDBJ databases">
        <authorList>
            <person name="Cohen D.B."/>
            <person name="Kent A.D."/>
        </authorList>
    </citation>
    <scope>NUCLEOTIDE SEQUENCE</scope>
</reference>
<evidence type="ECO:0000256" key="1">
    <source>
        <dbReference type="SAM" id="MobiDB-lite"/>
    </source>
</evidence>
<evidence type="ECO:0000313" key="2">
    <source>
        <dbReference type="EMBL" id="SPD06327.1"/>
    </source>
</evidence>
<dbReference type="AlphaFoldDB" id="A0A2N9GVC9"/>